<dbReference type="Gene3D" id="1.10.8.270">
    <property type="entry name" value="putative rabgap domain of human tbc1 domain family member 14 like domains"/>
    <property type="match status" value="1"/>
</dbReference>
<name>A0ABM1SX07_LIMPO</name>
<organism evidence="2 4">
    <name type="scientific">Limulus polyphemus</name>
    <name type="common">Atlantic horseshoe crab</name>
    <dbReference type="NCBI Taxonomy" id="6850"/>
    <lineage>
        <taxon>Eukaryota</taxon>
        <taxon>Metazoa</taxon>
        <taxon>Ecdysozoa</taxon>
        <taxon>Arthropoda</taxon>
        <taxon>Chelicerata</taxon>
        <taxon>Merostomata</taxon>
        <taxon>Xiphosura</taxon>
        <taxon>Limulidae</taxon>
        <taxon>Limulus</taxon>
    </lineage>
</organism>
<evidence type="ECO:0000259" key="1">
    <source>
        <dbReference type="PROSITE" id="PS50086"/>
    </source>
</evidence>
<dbReference type="Gene3D" id="1.10.472.80">
    <property type="entry name" value="Ypt/Rab-GAP domain of gyp1p, domain 3"/>
    <property type="match status" value="1"/>
</dbReference>
<dbReference type="Proteomes" id="UP000694941">
    <property type="component" value="Unplaced"/>
</dbReference>
<evidence type="ECO:0000313" key="2">
    <source>
        <dbReference type="Proteomes" id="UP000694941"/>
    </source>
</evidence>
<gene>
    <name evidence="3 4 5" type="primary">LOC106464687</name>
</gene>
<evidence type="ECO:0000313" key="3">
    <source>
        <dbReference type="RefSeq" id="XP_013780297.1"/>
    </source>
</evidence>
<dbReference type="RefSeq" id="XP_013780297.1">
    <property type="nucleotide sequence ID" value="XM_013924843.2"/>
</dbReference>
<sequence length="379" mass="43873">MASSCQDESFDDGDSDASSVITAHNGSVASEMTVDRYGFLGGNQYTDPRFQCGVSVEILRKRELKWLEMFENWERFMTKKYKKVRNRCRKGIPPSLRAKAWQNLCGASHLLEAYKYKFQEMDRQSGDPKFVEDIKKDLHRQFPFHEMFVNKQGHGQADLFRILKAYSIFNPAVGYCQAQAPVAAVLLMHMPAEQAFWCLVAICERYIPGYYSPGLEAVQLDGDIMFGLLKKVSPVAYKHLRKQAVEPILYMTEWLMCIFSRTLPWSCVLRIWDMFLCEGVKVLFRVAIVLLKQQLGRSDITKQCPSMYETLERIRMIPPEVSQEDFLIQQCLHLPLTEHELEKEHQKQVSKRRALRELKLIQEHQQRSGTAKKGGKSKS</sequence>
<reference evidence="3 4" key="1">
    <citation type="submission" date="2025-05" db="UniProtKB">
        <authorList>
            <consortium name="RefSeq"/>
        </authorList>
    </citation>
    <scope>IDENTIFICATION</scope>
    <source>
        <tissue evidence="3 4">Muscle</tissue>
    </source>
</reference>
<dbReference type="PANTHER" id="PTHR47219">
    <property type="entry name" value="RAB GTPASE-ACTIVATING PROTEIN 1-LIKE"/>
    <property type="match status" value="1"/>
</dbReference>
<dbReference type="PANTHER" id="PTHR47219:SF4">
    <property type="entry name" value="TBC1 DOMAIN FAMILY MEMBER 10A"/>
    <property type="match status" value="1"/>
</dbReference>
<dbReference type="InterPro" id="IPR000195">
    <property type="entry name" value="Rab-GAP-TBC_dom"/>
</dbReference>
<dbReference type="RefSeq" id="XP_022248163.1">
    <property type="nucleotide sequence ID" value="XM_022392455.1"/>
</dbReference>
<dbReference type="SUPFAM" id="SSF47923">
    <property type="entry name" value="Ypt/Rab-GAP domain of gyp1p"/>
    <property type="match status" value="2"/>
</dbReference>
<dbReference type="PROSITE" id="PS50086">
    <property type="entry name" value="TBC_RABGAP"/>
    <property type="match status" value="1"/>
</dbReference>
<evidence type="ECO:0000313" key="4">
    <source>
        <dbReference type="RefSeq" id="XP_022248163.1"/>
    </source>
</evidence>
<feature type="domain" description="Rab-GAP TBC" evidence="1">
    <location>
        <begin position="91"/>
        <end position="279"/>
    </location>
</feature>
<accession>A0ABM1SX07</accession>
<dbReference type="InterPro" id="IPR035969">
    <property type="entry name" value="Rab-GAP_TBC_sf"/>
</dbReference>
<dbReference type="RefSeq" id="XP_022248164.1">
    <property type="nucleotide sequence ID" value="XM_022392456.1"/>
</dbReference>
<dbReference type="Pfam" id="PF00566">
    <property type="entry name" value="RabGAP-TBC"/>
    <property type="match status" value="1"/>
</dbReference>
<dbReference type="InterPro" id="IPR050302">
    <property type="entry name" value="Rab_GAP_TBC_domain"/>
</dbReference>
<dbReference type="SMART" id="SM00164">
    <property type="entry name" value="TBC"/>
    <property type="match status" value="1"/>
</dbReference>
<keyword evidence="2" id="KW-1185">Reference proteome</keyword>
<dbReference type="GeneID" id="106464687"/>
<dbReference type="Gene3D" id="1.10.10.750">
    <property type="entry name" value="Ypt/Rab-GAP domain of gyp1p, domain 1"/>
    <property type="match status" value="1"/>
</dbReference>
<proteinExistence type="predicted"/>
<protein>
    <submittedName>
        <fullName evidence="3 4">TBC1 domain family member 10A-like</fullName>
    </submittedName>
</protein>
<evidence type="ECO:0000313" key="5">
    <source>
        <dbReference type="RefSeq" id="XP_022248164.1"/>
    </source>
</evidence>